<keyword evidence="8" id="KW-1185">Reference proteome</keyword>
<dbReference type="CDD" id="cd20612">
    <property type="entry name" value="CYP_LDS-like_C"/>
    <property type="match status" value="1"/>
</dbReference>
<feature type="region of interest" description="Disordered" evidence="5">
    <location>
        <begin position="33"/>
        <end position="77"/>
    </location>
</feature>
<dbReference type="InterPro" id="IPR034812">
    <property type="entry name" value="Ppo-like_N"/>
</dbReference>
<reference evidence="7 8" key="1">
    <citation type="journal article" date="2022" name="G3 (Bethesda)">
        <title>Enemy or ally: a genomic approach to elucidate the lifestyle of Phyllosticta citrichinaensis.</title>
        <authorList>
            <person name="Buijs V.A."/>
            <person name="Groenewald J.Z."/>
            <person name="Haridas S."/>
            <person name="LaButti K.M."/>
            <person name="Lipzen A."/>
            <person name="Martin F.M."/>
            <person name="Barry K."/>
            <person name="Grigoriev I.V."/>
            <person name="Crous P.W."/>
            <person name="Seidl M.F."/>
        </authorList>
    </citation>
    <scope>NUCLEOTIDE SEQUENCE [LARGE SCALE GENOMIC DNA]</scope>
    <source>
        <strain evidence="7 8">CBS 129764</strain>
    </source>
</reference>
<evidence type="ECO:0000313" key="7">
    <source>
        <dbReference type="EMBL" id="KAK8177329.1"/>
    </source>
</evidence>
<evidence type="ECO:0000256" key="4">
    <source>
        <dbReference type="ARBA" id="ARBA00023004"/>
    </source>
</evidence>
<dbReference type="InterPro" id="IPR050783">
    <property type="entry name" value="Oxylipin_biosynth_metab"/>
</dbReference>
<dbReference type="InterPro" id="IPR019791">
    <property type="entry name" value="Haem_peroxidase_animal"/>
</dbReference>
<dbReference type="InterPro" id="IPR036396">
    <property type="entry name" value="Cyt_P450_sf"/>
</dbReference>
<keyword evidence="3" id="KW-0560">Oxidoreductase</keyword>
<evidence type="ECO:0000313" key="8">
    <source>
        <dbReference type="Proteomes" id="UP001456524"/>
    </source>
</evidence>
<feature type="compositionally biased region" description="Basic and acidic residues" evidence="5">
    <location>
        <begin position="48"/>
        <end position="71"/>
    </location>
</feature>
<dbReference type="Proteomes" id="UP001456524">
    <property type="component" value="Unassembled WGS sequence"/>
</dbReference>
<keyword evidence="1" id="KW-0479">Metal-binding</keyword>
<proteinExistence type="predicted"/>
<keyword evidence="4" id="KW-0408">Iron</keyword>
<evidence type="ECO:0000256" key="5">
    <source>
        <dbReference type="SAM" id="MobiDB-lite"/>
    </source>
</evidence>
<sequence>MTLSTASITFLTLFFAVTVWQAPKMLRRISTNFKRDKKKENGTANGTSRKDSAHPTSPDERTSPKDSHSDASSDEDAGNSVFTQFATVLHASQRPLPTQTGDGSYVQKQSSAGLMDNLKSLGIKDYKTLKDVLTNKAKKELIDDKTYLMERVIQLVAALPGNSAVRTDLTNAFVDELWDCLQHPPVSYLGDRFTYRAADGSFNNIMYPHLGAANTPYARSVQPKIVQPGALPDPGLIFDSVFAREEFREHPNKVSSILFYWASLIIHDLFQTDHKDISISKTSSYLDLSPLYGDTQKDQDQIRTFKDGKLKPDCFSEERLLGFPPGCGVLLIMFNRFHNYVVEQLAAINENGRFNKPNQNGLSPDHLAEQCKKYDNDLFQTGRLITCGLYMNLTLNDYLRSIVNLNRSNTTWTLDPRVDMAKVFGTDGTPRGIGNQVSAEFNLVYRWHSATSKRDEEWTEKEYQRLFKKPSSEVSMGELIAGLSLWDKTLPADPMKREFAGLSRGSDGKFSDDELVEILCDSIEDTAGAFGANNVPKALKAVEIMGMQQSRKWGLATLNEFRKFFGLKPHETFEDINSDPKVADQLRHLYNHPDFVELYPGLVTEEAKTPMVPGVGIAPTFTISKAILSDAVVLVRGDRFYTVDYHARNLTNWGYTEAQNDVNIEQGCVFYKLFLRAFPNHFKPNSIYAHYPMTIPSENRKIMQTLGRESHYSYDRPGLIKSRINITSYLGAKAVLENQANFKVTWGATLEELMGKGGANFMLSGDTPLNANQRKTMAKTLYRENWHRDIKRFYEHITLKLLHQKSFKIAGTNHVDITRDVGNLAHVHFASNVFSLPLKTAEHPKGIFTEHEMYMAVAVIFTCIFFDMDPAKSFPLHVAAKAVARGLGKLIEANVKSVSMTSWVAKVADSLRENDSFLTDYGIHMTRRLLESGLSVEQVAWSQVFPTAVAMIPNQAQVFTQILDFYLSPAGAAHLPEINRLAKINTPESDELLLHYCMEAIRLNGTFGSYRRASSSTTINDGPASSPDSNPIPIAAGDNVFVSFVDKAAKDPTIFPEPETVRVDRPLDSYINYGAGPHTCLGKDASQVALTAMLRTVGALDGLRRAPGDPGRLKKVPRPGGFYVYMREDGGSYFPFPLSWQVCYDGELPPLKAL</sequence>
<name>A0ABR1Y6J2_9PEZI</name>
<protein>
    <submittedName>
        <fullName evidence="7">Fatty acid oxygenase</fullName>
    </submittedName>
</protein>
<dbReference type="PANTHER" id="PTHR11903:SF13">
    <property type="entry name" value="LINOLEATE 10R-LIPOXYGENASE"/>
    <property type="match status" value="1"/>
</dbReference>
<dbReference type="PANTHER" id="PTHR11903">
    <property type="entry name" value="PROSTAGLANDIN G/H SYNTHASE"/>
    <property type="match status" value="1"/>
</dbReference>
<dbReference type="PROSITE" id="PS50292">
    <property type="entry name" value="PEROXIDASE_3"/>
    <property type="match status" value="1"/>
</dbReference>
<feature type="chain" id="PRO_5046028183" evidence="6">
    <location>
        <begin position="22"/>
        <end position="1154"/>
    </location>
</feature>
<dbReference type="EMBL" id="JBBWUH010000001">
    <property type="protein sequence ID" value="KAK8177329.1"/>
    <property type="molecule type" value="Genomic_DNA"/>
</dbReference>
<organism evidence="7 8">
    <name type="scientific">Phyllosticta citrichinensis</name>
    <dbReference type="NCBI Taxonomy" id="1130410"/>
    <lineage>
        <taxon>Eukaryota</taxon>
        <taxon>Fungi</taxon>
        <taxon>Dikarya</taxon>
        <taxon>Ascomycota</taxon>
        <taxon>Pezizomycotina</taxon>
        <taxon>Dothideomycetes</taxon>
        <taxon>Dothideomycetes incertae sedis</taxon>
        <taxon>Botryosphaeriales</taxon>
        <taxon>Phyllostictaceae</taxon>
        <taxon>Phyllosticta</taxon>
    </lineage>
</organism>
<feature type="signal peptide" evidence="6">
    <location>
        <begin position="1"/>
        <end position="21"/>
    </location>
</feature>
<dbReference type="PRINTS" id="PR00457">
    <property type="entry name" value="ANPEROXIDASE"/>
</dbReference>
<dbReference type="SUPFAM" id="SSF48113">
    <property type="entry name" value="Heme-dependent peroxidases"/>
    <property type="match status" value="1"/>
</dbReference>
<accession>A0ABR1Y6J2</accession>
<evidence type="ECO:0000256" key="3">
    <source>
        <dbReference type="ARBA" id="ARBA00023002"/>
    </source>
</evidence>
<dbReference type="Gene3D" id="1.10.640.10">
    <property type="entry name" value="Haem peroxidase domain superfamily, animal type"/>
    <property type="match status" value="1"/>
</dbReference>
<dbReference type="InterPro" id="IPR037120">
    <property type="entry name" value="Haem_peroxidase_sf_animal"/>
</dbReference>
<dbReference type="SUPFAM" id="SSF48264">
    <property type="entry name" value="Cytochrome P450"/>
    <property type="match status" value="1"/>
</dbReference>
<gene>
    <name evidence="7" type="ORF">IWX90DRAFT_15294</name>
</gene>
<comment type="caution">
    <text evidence="7">The sequence shown here is derived from an EMBL/GenBank/DDBJ whole genome shotgun (WGS) entry which is preliminary data.</text>
</comment>
<dbReference type="Pfam" id="PF03098">
    <property type="entry name" value="An_peroxidase"/>
    <property type="match status" value="2"/>
</dbReference>
<dbReference type="InterPro" id="IPR010255">
    <property type="entry name" value="Haem_peroxidase_sf"/>
</dbReference>
<keyword evidence="2" id="KW-0223">Dioxygenase</keyword>
<evidence type="ECO:0000256" key="1">
    <source>
        <dbReference type="ARBA" id="ARBA00022723"/>
    </source>
</evidence>
<evidence type="ECO:0000256" key="6">
    <source>
        <dbReference type="SAM" id="SignalP"/>
    </source>
</evidence>
<dbReference type="CDD" id="cd09817">
    <property type="entry name" value="linoleate_diol_synthase_like"/>
    <property type="match status" value="1"/>
</dbReference>
<keyword evidence="6" id="KW-0732">Signal</keyword>
<dbReference type="Gene3D" id="1.10.630.10">
    <property type="entry name" value="Cytochrome P450"/>
    <property type="match status" value="1"/>
</dbReference>
<evidence type="ECO:0000256" key="2">
    <source>
        <dbReference type="ARBA" id="ARBA00022964"/>
    </source>
</evidence>